<feature type="transmembrane region" description="Helical" evidence="1">
    <location>
        <begin position="12"/>
        <end position="33"/>
    </location>
</feature>
<sequence>MSRSSSRRGQTEPLGALAAVFAVGVGLTIYAGFVADVSPGVSDRAVEETVLERAWTDAGADGIFDESTDDLSVPPGRLPDGYNVYLEVTTTADDGDCETVASFFVDAAGTPRASVTPPAETRSASRPIGVQLEDVPAGDVRGGRLRVEVWSR</sequence>
<dbReference type="EMBL" id="JBHSDJ010000016">
    <property type="protein sequence ID" value="MFC4246744.1"/>
    <property type="molecule type" value="Genomic_DNA"/>
</dbReference>
<proteinExistence type="predicted"/>
<keyword evidence="1" id="KW-0472">Membrane</keyword>
<dbReference type="Pfam" id="PF23956">
    <property type="entry name" value="DUF7285"/>
    <property type="match status" value="1"/>
</dbReference>
<accession>A0ABD5NYG3</accession>
<reference evidence="2 3" key="1">
    <citation type="journal article" date="2014" name="Int. J. Syst. Evol. Microbiol.">
        <title>Complete genome sequence of Corynebacterium casei LMG S-19264T (=DSM 44701T), isolated from a smear-ripened cheese.</title>
        <authorList>
            <consortium name="US DOE Joint Genome Institute (JGI-PGF)"/>
            <person name="Walter F."/>
            <person name="Albersmeier A."/>
            <person name="Kalinowski J."/>
            <person name="Ruckert C."/>
        </authorList>
    </citation>
    <scope>NUCLEOTIDE SEQUENCE [LARGE SCALE GENOMIC DNA]</scope>
    <source>
        <strain evidence="2 3">IBRC-M 10912</strain>
    </source>
</reference>
<evidence type="ECO:0000256" key="1">
    <source>
        <dbReference type="SAM" id="Phobius"/>
    </source>
</evidence>
<dbReference type="GeneID" id="71854252"/>
<gene>
    <name evidence="2" type="ORF">ACFOZ7_06995</name>
</gene>
<evidence type="ECO:0000313" key="2">
    <source>
        <dbReference type="EMBL" id="MFC4246744.1"/>
    </source>
</evidence>
<dbReference type="RefSeq" id="WP_246966340.1">
    <property type="nucleotide sequence ID" value="NZ_CP095397.1"/>
</dbReference>
<evidence type="ECO:0008006" key="4">
    <source>
        <dbReference type="Google" id="ProtNLM"/>
    </source>
</evidence>
<keyword evidence="1" id="KW-0812">Transmembrane</keyword>
<comment type="caution">
    <text evidence="2">The sequence shown here is derived from an EMBL/GenBank/DDBJ whole genome shotgun (WGS) entry which is preliminary data.</text>
</comment>
<dbReference type="InterPro" id="IPR055709">
    <property type="entry name" value="DUF7285"/>
</dbReference>
<keyword evidence="1" id="KW-1133">Transmembrane helix</keyword>
<organism evidence="2 3">
    <name type="scientific">Natribaculum luteum</name>
    <dbReference type="NCBI Taxonomy" id="1586232"/>
    <lineage>
        <taxon>Archaea</taxon>
        <taxon>Methanobacteriati</taxon>
        <taxon>Methanobacteriota</taxon>
        <taxon>Stenosarchaea group</taxon>
        <taxon>Halobacteria</taxon>
        <taxon>Halobacteriales</taxon>
        <taxon>Natrialbaceae</taxon>
        <taxon>Natribaculum</taxon>
    </lineage>
</organism>
<protein>
    <recommendedName>
        <fullName evidence="4">Flagellin</fullName>
    </recommendedName>
</protein>
<dbReference type="Proteomes" id="UP001595821">
    <property type="component" value="Unassembled WGS sequence"/>
</dbReference>
<dbReference type="AlphaFoldDB" id="A0ABD5NYG3"/>
<name>A0ABD5NYG3_9EURY</name>
<evidence type="ECO:0000313" key="3">
    <source>
        <dbReference type="Proteomes" id="UP001595821"/>
    </source>
</evidence>